<dbReference type="InterPro" id="IPR006626">
    <property type="entry name" value="PbH1"/>
</dbReference>
<reference evidence="3" key="1">
    <citation type="submission" date="2019-12" db="EMBL/GenBank/DDBJ databases">
        <title>Ruegeria JWLKs population differentiation of coral mucus and skeleton niches.</title>
        <authorList>
            <person name="Luo D."/>
        </authorList>
    </citation>
    <scope>NUCLEOTIDE SEQUENCE</scope>
    <source>
        <strain evidence="3">HKCCD6181</strain>
    </source>
</reference>
<dbReference type="InterPro" id="IPR039448">
    <property type="entry name" value="Beta_helix"/>
</dbReference>
<dbReference type="InterPro" id="IPR022441">
    <property type="entry name" value="Para_beta_helix_rpt-2"/>
</dbReference>
<dbReference type="EMBL" id="WVRA01000012">
    <property type="protein sequence ID" value="NOE20727.1"/>
    <property type="molecule type" value="Genomic_DNA"/>
</dbReference>
<proteinExistence type="predicted"/>
<gene>
    <name evidence="3" type="ORF">GS634_21565</name>
</gene>
<accession>A0AA91BTG5</accession>
<dbReference type="RefSeq" id="WP_171331843.1">
    <property type="nucleotide sequence ID" value="NZ_WVRA01000012.1"/>
</dbReference>
<dbReference type="InterPro" id="IPR012334">
    <property type="entry name" value="Pectin_lyas_fold"/>
</dbReference>
<dbReference type="NCBIfam" id="TIGR03804">
    <property type="entry name" value="para_beta_helix"/>
    <property type="match status" value="1"/>
</dbReference>
<dbReference type="SUPFAM" id="SSF51126">
    <property type="entry name" value="Pectin lyase-like"/>
    <property type="match status" value="1"/>
</dbReference>
<name>A0AA91BTG5_9RHOB</name>
<organism evidence="3 4">
    <name type="scientific">Ruegeria atlantica</name>
    <dbReference type="NCBI Taxonomy" id="81569"/>
    <lineage>
        <taxon>Bacteria</taxon>
        <taxon>Pseudomonadati</taxon>
        <taxon>Pseudomonadota</taxon>
        <taxon>Alphaproteobacteria</taxon>
        <taxon>Rhodobacterales</taxon>
        <taxon>Roseobacteraceae</taxon>
        <taxon>Ruegeria</taxon>
    </lineage>
</organism>
<comment type="caution">
    <text evidence="3">The sequence shown here is derived from an EMBL/GenBank/DDBJ whole genome shotgun (WGS) entry which is preliminary data.</text>
</comment>
<dbReference type="Proteomes" id="UP000597886">
    <property type="component" value="Unassembled WGS sequence"/>
</dbReference>
<evidence type="ECO:0000259" key="2">
    <source>
        <dbReference type="Pfam" id="PF13229"/>
    </source>
</evidence>
<feature type="signal peptide" evidence="1">
    <location>
        <begin position="1"/>
        <end position="23"/>
    </location>
</feature>
<sequence>MSRSRILALAGTILLFFSPALHAKTPCDRQQFKPRFTAQTQGQAISDAATLASALQNARGGEVYLLAPGNYGTLKLGKAYPSPVVIRSADPASLACFSVAVLDGAENVHLDGIRFDYTFKNADPYHLANFVVRNSRNITISNSVFSGDVARGTGTPEDGAGFGTGLLVFHAANVDISNSEFLTWWKAIIAINTDGIKITDSDVHSIRSDGLVFDNVDDILVQNNYIHNFGGADGVGDHRDMIQIQRANNSGSANITIRDNIFDVGAGDFAQTIWAGGDGKNIGDPEVRHRNVLIENNMIYNGHVHGISIYGSDNISVRKNSLINVPGGHSVPVINISPDSTSVVIEQNAAANIMGYENQRDWVLLNNAMIQDQNPSQEGYYDQQFIYHALGRERGYNEFGVRPGSLMDRLNAGSTLAKNYPTQ</sequence>
<keyword evidence="1" id="KW-0732">Signal</keyword>
<evidence type="ECO:0000313" key="4">
    <source>
        <dbReference type="Proteomes" id="UP000597886"/>
    </source>
</evidence>
<evidence type="ECO:0000256" key="1">
    <source>
        <dbReference type="SAM" id="SignalP"/>
    </source>
</evidence>
<feature type="chain" id="PRO_5041638309" description="Right handed beta helix domain-containing protein" evidence="1">
    <location>
        <begin position="24"/>
        <end position="423"/>
    </location>
</feature>
<dbReference type="Pfam" id="PF13229">
    <property type="entry name" value="Beta_helix"/>
    <property type="match status" value="1"/>
</dbReference>
<feature type="domain" description="Right handed beta helix" evidence="2">
    <location>
        <begin position="165"/>
        <end position="326"/>
    </location>
</feature>
<dbReference type="InterPro" id="IPR011050">
    <property type="entry name" value="Pectin_lyase_fold/virulence"/>
</dbReference>
<evidence type="ECO:0000313" key="3">
    <source>
        <dbReference type="EMBL" id="NOE20727.1"/>
    </source>
</evidence>
<protein>
    <recommendedName>
        <fullName evidence="2">Right handed beta helix domain-containing protein</fullName>
    </recommendedName>
</protein>
<dbReference type="Gene3D" id="2.160.20.10">
    <property type="entry name" value="Single-stranded right-handed beta-helix, Pectin lyase-like"/>
    <property type="match status" value="1"/>
</dbReference>
<dbReference type="AlphaFoldDB" id="A0AA91BTG5"/>
<dbReference type="SMART" id="SM00710">
    <property type="entry name" value="PbH1"/>
    <property type="match status" value="5"/>
</dbReference>